<feature type="region of interest" description="Disordered" evidence="1">
    <location>
        <begin position="46"/>
        <end position="67"/>
    </location>
</feature>
<evidence type="ECO:0000313" key="2">
    <source>
        <dbReference type="EMBL" id="AVB23041.1"/>
    </source>
</evidence>
<name>A0AAD0M696_9PSED</name>
<sequence>MARTPHFRERCLVCDGLRSGPKPGRFGCIWYIEAAGFAVGPRQFADKSAPTKTEISRTSEASPGPCT</sequence>
<organism evidence="2 3">
    <name type="scientific">Pseudomonas avellanae</name>
    <dbReference type="NCBI Taxonomy" id="46257"/>
    <lineage>
        <taxon>Bacteria</taxon>
        <taxon>Pseudomonadati</taxon>
        <taxon>Pseudomonadota</taxon>
        <taxon>Gammaproteobacteria</taxon>
        <taxon>Pseudomonadales</taxon>
        <taxon>Pseudomonadaceae</taxon>
        <taxon>Pseudomonas</taxon>
    </lineage>
</organism>
<dbReference type="Proteomes" id="UP000236903">
    <property type="component" value="Chromosome"/>
</dbReference>
<proteinExistence type="predicted"/>
<accession>A0AAD0M696</accession>
<protein>
    <submittedName>
        <fullName evidence="2">Uncharacterized protein</fullName>
    </submittedName>
</protein>
<reference evidence="2 3" key="1">
    <citation type="submission" date="2018-02" db="EMBL/GenBank/DDBJ databases">
        <title>Comparative genomics of Pseudomonas syringae.</title>
        <authorList>
            <person name="Hulin M.T."/>
        </authorList>
    </citation>
    <scope>NUCLEOTIDE SEQUENCE [LARGE SCALE GENOMIC DNA]</scope>
    <source>
        <strain evidence="2 3">R2leaf</strain>
    </source>
</reference>
<dbReference type="AlphaFoldDB" id="A0AAD0M696"/>
<gene>
    <name evidence="2" type="ORF">BKM03_07815</name>
</gene>
<dbReference type="EMBL" id="CP026562">
    <property type="protein sequence ID" value="AVB23041.1"/>
    <property type="molecule type" value="Genomic_DNA"/>
</dbReference>
<evidence type="ECO:0000256" key="1">
    <source>
        <dbReference type="SAM" id="MobiDB-lite"/>
    </source>
</evidence>
<evidence type="ECO:0000313" key="3">
    <source>
        <dbReference type="Proteomes" id="UP000236903"/>
    </source>
</evidence>
<feature type="compositionally biased region" description="Polar residues" evidence="1">
    <location>
        <begin position="50"/>
        <end position="61"/>
    </location>
</feature>
<dbReference type="KEGG" id="pavl:BKM03_07815"/>